<keyword evidence="1" id="KW-0472">Membrane</keyword>
<gene>
    <name evidence="2" type="ORF">Pr1d_35040</name>
</gene>
<keyword evidence="1" id="KW-1133">Transmembrane helix</keyword>
<protein>
    <submittedName>
        <fullName evidence="2">Uncharacterized protein</fullName>
    </submittedName>
</protein>
<feature type="transmembrane region" description="Helical" evidence="1">
    <location>
        <begin position="6"/>
        <end position="25"/>
    </location>
</feature>
<sequence>MDHTIALEVTWVAIHLFGLLAAWMVRKENAGSRQTLAQSGFFASLPIIAMITILGQVYCLDLWPLSAGTLGAMIVTAVVDFGP</sequence>
<reference evidence="2 3" key="1">
    <citation type="submission" date="2019-08" db="EMBL/GenBank/DDBJ databases">
        <title>Deep-cultivation of Planctomycetes and their phenomic and genomic characterization uncovers novel biology.</title>
        <authorList>
            <person name="Wiegand S."/>
            <person name="Jogler M."/>
            <person name="Boedeker C."/>
            <person name="Pinto D."/>
            <person name="Vollmers J."/>
            <person name="Rivas-Marin E."/>
            <person name="Kohn T."/>
            <person name="Peeters S.H."/>
            <person name="Heuer A."/>
            <person name="Rast P."/>
            <person name="Oberbeckmann S."/>
            <person name="Bunk B."/>
            <person name="Jeske O."/>
            <person name="Meyerdierks A."/>
            <person name="Storesund J.E."/>
            <person name="Kallscheuer N."/>
            <person name="Luecker S."/>
            <person name="Lage O.M."/>
            <person name="Pohl T."/>
            <person name="Merkel B.J."/>
            <person name="Hornburger P."/>
            <person name="Mueller R.-W."/>
            <person name="Bruemmer F."/>
            <person name="Labrenz M."/>
            <person name="Spormann A.M."/>
            <person name="Op den Camp H."/>
            <person name="Overmann J."/>
            <person name="Amann R."/>
            <person name="Jetten M.S.M."/>
            <person name="Mascher T."/>
            <person name="Medema M.H."/>
            <person name="Devos D.P."/>
            <person name="Kaster A.-K."/>
            <person name="Ovreas L."/>
            <person name="Rohde M."/>
            <person name="Galperin M.Y."/>
            <person name="Jogler C."/>
        </authorList>
    </citation>
    <scope>NUCLEOTIDE SEQUENCE [LARGE SCALE GENOMIC DNA]</scope>
    <source>
        <strain evidence="2 3">Pr1d</strain>
    </source>
</reference>
<evidence type="ECO:0000256" key="1">
    <source>
        <dbReference type="SAM" id="Phobius"/>
    </source>
</evidence>
<dbReference type="AlphaFoldDB" id="A0A5B9QQF3"/>
<name>A0A5B9QQF3_9BACT</name>
<dbReference type="OrthoDB" id="282249at2"/>
<dbReference type="KEGG" id="bgok:Pr1d_35040"/>
<dbReference type="EMBL" id="CP042913">
    <property type="protein sequence ID" value="QEG36193.1"/>
    <property type="molecule type" value="Genomic_DNA"/>
</dbReference>
<dbReference type="RefSeq" id="WP_148074573.1">
    <property type="nucleotide sequence ID" value="NZ_CP042913.1"/>
</dbReference>
<accession>A0A5B9QQF3</accession>
<keyword evidence="1" id="KW-0812">Transmembrane</keyword>
<keyword evidence="3" id="KW-1185">Reference proteome</keyword>
<proteinExistence type="predicted"/>
<evidence type="ECO:0000313" key="3">
    <source>
        <dbReference type="Proteomes" id="UP000323917"/>
    </source>
</evidence>
<feature type="transmembrane region" description="Helical" evidence="1">
    <location>
        <begin position="37"/>
        <end position="57"/>
    </location>
</feature>
<evidence type="ECO:0000313" key="2">
    <source>
        <dbReference type="EMBL" id="QEG36193.1"/>
    </source>
</evidence>
<organism evidence="2 3">
    <name type="scientific">Bythopirellula goksoeyrii</name>
    <dbReference type="NCBI Taxonomy" id="1400387"/>
    <lineage>
        <taxon>Bacteria</taxon>
        <taxon>Pseudomonadati</taxon>
        <taxon>Planctomycetota</taxon>
        <taxon>Planctomycetia</taxon>
        <taxon>Pirellulales</taxon>
        <taxon>Lacipirellulaceae</taxon>
        <taxon>Bythopirellula</taxon>
    </lineage>
</organism>
<dbReference type="Proteomes" id="UP000323917">
    <property type="component" value="Chromosome"/>
</dbReference>